<dbReference type="Gene3D" id="3.40.50.300">
    <property type="entry name" value="P-loop containing nucleotide triphosphate hydrolases"/>
    <property type="match status" value="1"/>
</dbReference>
<reference evidence="1" key="1">
    <citation type="submission" date="2020-09" db="EMBL/GenBank/DDBJ databases">
        <title>Genome seq and assembly of Tianweitania sp.</title>
        <authorList>
            <person name="Chhetri G."/>
        </authorList>
    </citation>
    <scope>NUCLEOTIDE SEQUENCE</scope>
    <source>
        <strain evidence="1">Rool2</strain>
    </source>
</reference>
<dbReference type="AlphaFoldDB" id="A0A8J6PQH8"/>
<evidence type="ECO:0000313" key="1">
    <source>
        <dbReference type="EMBL" id="MBD0416205.1"/>
    </source>
</evidence>
<organism evidence="1 2">
    <name type="scientific">Oryzicola mucosus</name>
    <dbReference type="NCBI Taxonomy" id="2767425"/>
    <lineage>
        <taxon>Bacteria</taxon>
        <taxon>Pseudomonadati</taxon>
        <taxon>Pseudomonadota</taxon>
        <taxon>Alphaproteobacteria</taxon>
        <taxon>Hyphomicrobiales</taxon>
        <taxon>Phyllobacteriaceae</taxon>
        <taxon>Oryzicola</taxon>
    </lineage>
</organism>
<dbReference type="EMBL" id="JACVVX010000005">
    <property type="protein sequence ID" value="MBD0416205.1"/>
    <property type="molecule type" value="Genomic_DNA"/>
</dbReference>
<proteinExistence type="predicted"/>
<dbReference type="Pfam" id="PF13671">
    <property type="entry name" value="AAA_33"/>
    <property type="match status" value="1"/>
</dbReference>
<sequence length="188" mass="21390">MGVVIHLNGWPGSGKLTIARELAARLDARVIDSHTLLNPSEALYERHDLAYGTLRREVRELIFSHLRRMDQRVPLIFTDALSDDAWDTKMFDEYRALATARRARLVSVVLQCSEEENERRLVSQGRAAQQKLTRISTLRHLRENYRLLRPAEVECYTLDVSVMTVDDAAGWIVSSAGLSQPERRMSGG</sequence>
<gene>
    <name evidence="1" type="ORF">ICI42_16240</name>
</gene>
<name>A0A8J6PQH8_9HYPH</name>
<accession>A0A8J6PQH8</accession>
<keyword evidence="2" id="KW-1185">Reference proteome</keyword>
<dbReference type="RefSeq" id="WP_188165648.1">
    <property type="nucleotide sequence ID" value="NZ_JACVVX010000005.1"/>
</dbReference>
<comment type="caution">
    <text evidence="1">The sequence shown here is derived from an EMBL/GenBank/DDBJ whole genome shotgun (WGS) entry which is preliminary data.</text>
</comment>
<dbReference type="InterPro" id="IPR027417">
    <property type="entry name" value="P-loop_NTPase"/>
</dbReference>
<dbReference type="Proteomes" id="UP000643405">
    <property type="component" value="Unassembled WGS sequence"/>
</dbReference>
<evidence type="ECO:0000313" key="2">
    <source>
        <dbReference type="Proteomes" id="UP000643405"/>
    </source>
</evidence>
<protein>
    <submittedName>
        <fullName evidence="1">AAA family ATPase</fullName>
    </submittedName>
</protein>
<dbReference type="SUPFAM" id="SSF52540">
    <property type="entry name" value="P-loop containing nucleoside triphosphate hydrolases"/>
    <property type="match status" value="1"/>
</dbReference>